<dbReference type="InterPro" id="IPR009081">
    <property type="entry name" value="PP-bd_ACP"/>
</dbReference>
<organism evidence="4 5">
    <name type="scientific">Dyella jejuensis</name>
    <dbReference type="NCBI Taxonomy" id="1432009"/>
    <lineage>
        <taxon>Bacteria</taxon>
        <taxon>Pseudomonadati</taxon>
        <taxon>Pseudomonadota</taxon>
        <taxon>Gammaproteobacteria</taxon>
        <taxon>Lysobacterales</taxon>
        <taxon>Rhodanobacteraceae</taxon>
        <taxon>Dyella</taxon>
    </lineage>
</organism>
<accession>A0ABW8JPW8</accession>
<dbReference type="RefSeq" id="WP_404549356.1">
    <property type="nucleotide sequence ID" value="NZ_JADIKJ010000038.1"/>
</dbReference>
<keyword evidence="5" id="KW-1185">Reference proteome</keyword>
<gene>
    <name evidence="4" type="ORF">ISP15_18005</name>
</gene>
<dbReference type="SUPFAM" id="SSF47336">
    <property type="entry name" value="ACP-like"/>
    <property type="match status" value="1"/>
</dbReference>
<sequence>RDPMQLRAYLARESIQVLDATPLQVEALLEVQGAPLPSVVIGGEAIGATLWGRIAAHYAGRAEGALNAYGPTETTVDATMARIEGPLPRIGRPMANVRCLVLDRQGQEQPEGVPGELYIGGAGVARGYVGREAETAERFVTVAGHAGRYYRSGDRVRWSGDGSLEYLGRLDGQVKVRGYRVEPEEVAQALRTEPGVAAAAVIARGGAGGLRLVGYVVASMDAPVAASWEDDLLERLRAKLPSYMVPATLMRLDQLPTTVNGKLDVRALLERDSRCMPASSPGRSDGVPPAGGVEQALAAIWAELLEIDVARIRRHSDLFALGGHSLLLVRMTASIRSEFGVDLAYRQLFDALSLDAMAMRIRDAVADDGIEDMEEVQW</sequence>
<dbReference type="EMBL" id="JADIKJ010000038">
    <property type="protein sequence ID" value="MFK2902226.1"/>
    <property type="molecule type" value="Genomic_DNA"/>
</dbReference>
<evidence type="ECO:0000313" key="4">
    <source>
        <dbReference type="EMBL" id="MFK2902226.1"/>
    </source>
</evidence>
<keyword evidence="1" id="KW-0596">Phosphopantetheine</keyword>
<keyword evidence="2" id="KW-0597">Phosphoprotein</keyword>
<dbReference type="PANTHER" id="PTHR45527">
    <property type="entry name" value="NONRIBOSOMAL PEPTIDE SYNTHETASE"/>
    <property type="match status" value="1"/>
</dbReference>
<dbReference type="PANTHER" id="PTHR45527:SF1">
    <property type="entry name" value="FATTY ACID SYNTHASE"/>
    <property type="match status" value="1"/>
</dbReference>
<dbReference type="Pfam" id="PF00501">
    <property type="entry name" value="AMP-binding"/>
    <property type="match status" value="1"/>
</dbReference>
<dbReference type="Gene3D" id="3.30.300.30">
    <property type="match status" value="1"/>
</dbReference>
<evidence type="ECO:0000256" key="1">
    <source>
        <dbReference type="ARBA" id="ARBA00022450"/>
    </source>
</evidence>
<dbReference type="PROSITE" id="PS50075">
    <property type="entry name" value="CARRIER"/>
    <property type="match status" value="1"/>
</dbReference>
<dbReference type="InterPro" id="IPR006162">
    <property type="entry name" value="Ppantetheine_attach_site"/>
</dbReference>
<evidence type="ECO:0000256" key="2">
    <source>
        <dbReference type="ARBA" id="ARBA00022553"/>
    </source>
</evidence>
<name>A0ABW8JPW8_9GAMM</name>
<proteinExistence type="predicted"/>
<dbReference type="Gene3D" id="3.40.50.12780">
    <property type="entry name" value="N-terminal domain of ligase-like"/>
    <property type="match status" value="1"/>
</dbReference>
<feature type="non-terminal residue" evidence="4">
    <location>
        <position position="1"/>
    </location>
</feature>
<dbReference type="Pfam" id="PF00550">
    <property type="entry name" value="PP-binding"/>
    <property type="match status" value="1"/>
</dbReference>
<feature type="domain" description="Carrier" evidence="3">
    <location>
        <begin position="288"/>
        <end position="365"/>
    </location>
</feature>
<evidence type="ECO:0000313" key="5">
    <source>
        <dbReference type="Proteomes" id="UP001620461"/>
    </source>
</evidence>
<dbReference type="InterPro" id="IPR045851">
    <property type="entry name" value="AMP-bd_C_sf"/>
</dbReference>
<reference evidence="4 5" key="1">
    <citation type="submission" date="2020-10" db="EMBL/GenBank/DDBJ databases">
        <title>Phylogeny of dyella-like bacteria.</title>
        <authorList>
            <person name="Fu J."/>
        </authorList>
    </citation>
    <scope>NUCLEOTIDE SEQUENCE [LARGE SCALE GENOMIC DNA]</scope>
    <source>
        <strain evidence="4 5">JP1</strain>
    </source>
</reference>
<dbReference type="Gene3D" id="1.10.1200.10">
    <property type="entry name" value="ACP-like"/>
    <property type="match status" value="1"/>
</dbReference>
<evidence type="ECO:0000259" key="3">
    <source>
        <dbReference type="PROSITE" id="PS50075"/>
    </source>
</evidence>
<dbReference type="PROSITE" id="PS00012">
    <property type="entry name" value="PHOSPHOPANTETHEINE"/>
    <property type="match status" value="1"/>
</dbReference>
<dbReference type="InterPro" id="IPR042099">
    <property type="entry name" value="ANL_N_sf"/>
</dbReference>
<dbReference type="InterPro" id="IPR036736">
    <property type="entry name" value="ACP-like_sf"/>
</dbReference>
<protein>
    <submittedName>
        <fullName evidence="4">Non-ribosomal peptide synthetase</fullName>
    </submittedName>
</protein>
<dbReference type="InterPro" id="IPR000873">
    <property type="entry name" value="AMP-dep_synth/lig_dom"/>
</dbReference>
<dbReference type="InterPro" id="IPR025110">
    <property type="entry name" value="AMP-bd_C"/>
</dbReference>
<dbReference type="Proteomes" id="UP001620461">
    <property type="component" value="Unassembled WGS sequence"/>
</dbReference>
<dbReference type="Pfam" id="PF13193">
    <property type="entry name" value="AMP-binding_C"/>
    <property type="match status" value="1"/>
</dbReference>
<comment type="caution">
    <text evidence="4">The sequence shown here is derived from an EMBL/GenBank/DDBJ whole genome shotgun (WGS) entry which is preliminary data.</text>
</comment>
<dbReference type="SUPFAM" id="SSF56801">
    <property type="entry name" value="Acetyl-CoA synthetase-like"/>
    <property type="match status" value="1"/>
</dbReference>